<dbReference type="RefSeq" id="WP_125025271.1">
    <property type="nucleotide sequence ID" value="NZ_CP034159.1"/>
</dbReference>
<protein>
    <submittedName>
        <fullName evidence="7">Rhomboid family intramembrane serine protease</fullName>
    </submittedName>
</protein>
<dbReference type="Gene3D" id="1.20.1540.10">
    <property type="entry name" value="Rhomboid-like"/>
    <property type="match status" value="1"/>
</dbReference>
<evidence type="ECO:0000256" key="1">
    <source>
        <dbReference type="ARBA" id="ARBA00004141"/>
    </source>
</evidence>
<feature type="transmembrane region" description="Helical" evidence="5">
    <location>
        <begin position="89"/>
        <end position="107"/>
    </location>
</feature>
<dbReference type="Pfam" id="PF01694">
    <property type="entry name" value="Rhomboid"/>
    <property type="match status" value="1"/>
</dbReference>
<dbReference type="InterPro" id="IPR022764">
    <property type="entry name" value="Peptidase_S54_rhomboid_dom"/>
</dbReference>
<dbReference type="EMBL" id="CP034159">
    <property type="protein sequence ID" value="AZI33630.1"/>
    <property type="molecule type" value="Genomic_DNA"/>
</dbReference>
<name>A0A3G8XJU2_9FLAO</name>
<gene>
    <name evidence="7" type="ORF">EIB73_10735</name>
</gene>
<dbReference type="InterPro" id="IPR035952">
    <property type="entry name" value="Rhomboid-like_sf"/>
</dbReference>
<sequence>MFKNAINYNAVLYAVLMVAAMWLGFLLQNLGWFSGCSGAIIPLSPYGLKGIFLSPFLHGGLEHIFGNSVPIFVLIFLLFQFYPFIAKKVFFLGWILTGFLVWLLPSIDIYTGDYNQVCIIGASGIVYVLAFFLFFSGVFRWNTKFLTVSMVVALYYGGLVWGVLPEELFSHLAEPSRISWQSHLSGAVIGIIMAFMFRKAGERKKKYIWEFPNYYSEKDDKLWQQYKENHPEDFLELPYKKKDNVWEHLDEIRKNG</sequence>
<evidence type="ECO:0000256" key="3">
    <source>
        <dbReference type="ARBA" id="ARBA00022989"/>
    </source>
</evidence>
<feature type="transmembrane region" description="Helical" evidence="5">
    <location>
        <begin position="119"/>
        <end position="138"/>
    </location>
</feature>
<evidence type="ECO:0000256" key="2">
    <source>
        <dbReference type="ARBA" id="ARBA00022692"/>
    </source>
</evidence>
<dbReference type="OrthoDB" id="465874at2"/>
<dbReference type="GO" id="GO:0006508">
    <property type="term" value="P:proteolysis"/>
    <property type="evidence" value="ECO:0007669"/>
    <property type="project" value="UniProtKB-KW"/>
</dbReference>
<evidence type="ECO:0000313" key="8">
    <source>
        <dbReference type="Proteomes" id="UP000270185"/>
    </source>
</evidence>
<dbReference type="KEGG" id="ccas:EIB73_10735"/>
<keyword evidence="4 5" id="KW-0472">Membrane</keyword>
<comment type="subcellular location">
    <subcellularLocation>
        <location evidence="1">Membrane</location>
        <topology evidence="1">Multi-pass membrane protein</topology>
    </subcellularLocation>
</comment>
<evidence type="ECO:0000259" key="6">
    <source>
        <dbReference type="Pfam" id="PF01694"/>
    </source>
</evidence>
<evidence type="ECO:0000256" key="4">
    <source>
        <dbReference type="ARBA" id="ARBA00023136"/>
    </source>
</evidence>
<dbReference type="GO" id="GO:0004252">
    <property type="term" value="F:serine-type endopeptidase activity"/>
    <property type="evidence" value="ECO:0007669"/>
    <property type="project" value="InterPro"/>
</dbReference>
<organism evidence="7 8">
    <name type="scientific">Kaistella carnis</name>
    <dbReference type="NCBI Taxonomy" id="1241979"/>
    <lineage>
        <taxon>Bacteria</taxon>
        <taxon>Pseudomonadati</taxon>
        <taxon>Bacteroidota</taxon>
        <taxon>Flavobacteriia</taxon>
        <taxon>Flavobacteriales</taxon>
        <taxon>Weeksellaceae</taxon>
        <taxon>Chryseobacterium group</taxon>
        <taxon>Kaistella</taxon>
    </lineage>
</organism>
<accession>A0A3G8XJU2</accession>
<feature type="domain" description="Peptidase S54 rhomboid" evidence="6">
    <location>
        <begin position="51"/>
        <end position="199"/>
    </location>
</feature>
<keyword evidence="7" id="KW-0645">Protease</keyword>
<reference evidence="8" key="1">
    <citation type="submission" date="2018-11" db="EMBL/GenBank/DDBJ databases">
        <title>Proposal to divide the Flavobacteriaceae and reorganize its genera based on Amino Acid Identity values calculated from whole genome sequences.</title>
        <authorList>
            <person name="Nicholson A.C."/>
            <person name="Gulvik C.A."/>
            <person name="Whitney A.M."/>
            <person name="Humrighouse B.W."/>
            <person name="Bell M."/>
            <person name="Holmes B."/>
            <person name="Steigerwalt A.G."/>
            <person name="Villarma A."/>
            <person name="Sheth M."/>
            <person name="Batra D."/>
            <person name="Pryor J."/>
            <person name="Bernardet J.-F."/>
            <person name="Hugo C."/>
            <person name="Kampfer P."/>
            <person name="Newman J.D."/>
            <person name="McQuiston J.R."/>
        </authorList>
    </citation>
    <scope>NUCLEOTIDE SEQUENCE [LARGE SCALE GENOMIC DNA]</scope>
    <source>
        <strain evidence="8">G0081</strain>
    </source>
</reference>
<dbReference type="AlphaFoldDB" id="A0A3G8XJU2"/>
<dbReference type="SUPFAM" id="SSF144091">
    <property type="entry name" value="Rhomboid-like"/>
    <property type="match status" value="1"/>
</dbReference>
<feature type="transmembrane region" description="Helical" evidence="5">
    <location>
        <begin position="145"/>
        <end position="164"/>
    </location>
</feature>
<feature type="transmembrane region" description="Helical" evidence="5">
    <location>
        <begin position="180"/>
        <end position="197"/>
    </location>
</feature>
<evidence type="ECO:0000256" key="5">
    <source>
        <dbReference type="SAM" id="Phobius"/>
    </source>
</evidence>
<keyword evidence="3 5" id="KW-1133">Transmembrane helix</keyword>
<proteinExistence type="predicted"/>
<keyword evidence="2 5" id="KW-0812">Transmembrane</keyword>
<dbReference type="Proteomes" id="UP000270185">
    <property type="component" value="Chromosome"/>
</dbReference>
<feature type="transmembrane region" description="Helical" evidence="5">
    <location>
        <begin position="64"/>
        <end position="82"/>
    </location>
</feature>
<keyword evidence="7" id="KW-0378">Hydrolase</keyword>
<evidence type="ECO:0000313" key="7">
    <source>
        <dbReference type="EMBL" id="AZI33630.1"/>
    </source>
</evidence>
<feature type="transmembrane region" description="Helical" evidence="5">
    <location>
        <begin position="6"/>
        <end position="27"/>
    </location>
</feature>
<keyword evidence="8" id="KW-1185">Reference proteome</keyword>
<dbReference type="GO" id="GO:0016020">
    <property type="term" value="C:membrane"/>
    <property type="evidence" value="ECO:0007669"/>
    <property type="project" value="UniProtKB-SubCell"/>
</dbReference>